<dbReference type="RefSeq" id="WP_045985266.1">
    <property type="nucleotide sequence ID" value="NZ_CP063051.1"/>
</dbReference>
<protein>
    <submittedName>
        <fullName evidence="1">Uncharacterized protein</fullName>
    </submittedName>
</protein>
<organism evidence="1">
    <name type="scientific">Vibrio coralliilyticus</name>
    <dbReference type="NCBI Taxonomy" id="190893"/>
    <lineage>
        <taxon>Bacteria</taxon>
        <taxon>Pseudomonadati</taxon>
        <taxon>Pseudomonadota</taxon>
        <taxon>Gammaproteobacteria</taxon>
        <taxon>Vibrionales</taxon>
        <taxon>Vibrionaceae</taxon>
        <taxon>Vibrio</taxon>
    </lineage>
</organism>
<evidence type="ECO:0000313" key="1">
    <source>
        <dbReference type="EMBL" id="KJY76065.1"/>
    </source>
</evidence>
<accession>A0A837G9L0</accession>
<dbReference type="AlphaFoldDB" id="A0A837G9L0"/>
<reference evidence="1" key="1">
    <citation type="journal article" date="2015" name="BMC Genomics">
        <title>Genome mining reveals unlocked bioactive potential of marine Gram-negative bacteria.</title>
        <authorList>
            <person name="Machado H."/>
            <person name="Sonnenschein E.C."/>
            <person name="Melchiorsen J."/>
            <person name="Gram L."/>
        </authorList>
    </citation>
    <scope>NUCLEOTIDE SEQUENCE</scope>
    <source>
        <strain evidence="1">S2052</strain>
    </source>
</reference>
<name>A0A837G9L0_9VIBR</name>
<comment type="caution">
    <text evidence="1">The sequence shown here is derived from an EMBL/GenBank/DDBJ whole genome shotgun (WGS) entry which is preliminary data.</text>
</comment>
<proteinExistence type="predicted"/>
<gene>
    <name evidence="1" type="ORF">TW71_05700</name>
</gene>
<sequence>MNKQKLLKLNCHNKFRNPNYLSPNKLHLPSNQKKYISFRQTNFKEWLKVQGFNPKGVSTYWSREVLKSARKSKEVKFKMKRQTNGKTAYKYHQKQLAIFIFAYFLK</sequence>
<dbReference type="EMBL" id="JXXR01000004">
    <property type="protein sequence ID" value="KJY76065.1"/>
    <property type="molecule type" value="Genomic_DNA"/>
</dbReference>